<keyword evidence="3 6" id="KW-1133">Transmembrane helix</keyword>
<evidence type="ECO:0000256" key="6">
    <source>
        <dbReference type="SAM" id="Phobius"/>
    </source>
</evidence>
<feature type="transmembrane region" description="Helical" evidence="6">
    <location>
        <begin position="75"/>
        <end position="97"/>
    </location>
</feature>
<organism evidence="8 9">
    <name type="scientific">Tetrabaena socialis</name>
    <dbReference type="NCBI Taxonomy" id="47790"/>
    <lineage>
        <taxon>Eukaryota</taxon>
        <taxon>Viridiplantae</taxon>
        <taxon>Chlorophyta</taxon>
        <taxon>core chlorophytes</taxon>
        <taxon>Chlorophyceae</taxon>
        <taxon>CS clade</taxon>
        <taxon>Chlamydomonadales</taxon>
        <taxon>Tetrabaenaceae</taxon>
        <taxon>Tetrabaena</taxon>
    </lineage>
</organism>
<keyword evidence="9" id="KW-1185">Reference proteome</keyword>
<protein>
    <submittedName>
        <fullName evidence="8">Putative sulfate transporter yvdB</fullName>
    </submittedName>
</protein>
<dbReference type="InterPro" id="IPR036513">
    <property type="entry name" value="STAS_dom_sf"/>
</dbReference>
<dbReference type="GO" id="GO:0016020">
    <property type="term" value="C:membrane"/>
    <property type="evidence" value="ECO:0007669"/>
    <property type="project" value="UniProtKB-SubCell"/>
</dbReference>
<evidence type="ECO:0000256" key="1">
    <source>
        <dbReference type="ARBA" id="ARBA00004141"/>
    </source>
</evidence>
<sequence length="350" mass="34279">IYTVVVGGFLASALSGSRVTIVGPTAAFIPIVAGVAHDYGPSGLAACTALAGGMLLVMGATGLGGVIRAETIPGLLYPAATIALLAAIESLLCARVADGMIGDRHDSNTELMSQVGVANIACAAFGCLPATGAIARTAANVRAGGRSPVSGLVHAAAVSGTEGRVGVLVLNLSRVPVVDVSGLEVLEGAAATLAGVGKRLVLCGLTRQPLRMMARAGFLDQAPSSSRSCRPDTRAKGHLGEVGRENVCRSVEAALERAATVVAAKRARRAALAAAGALTTAAAAADVSNANSSYVVVDGNGSGNGNGNGNGNGAHHELELGPGGAGGGSVGGSMDLKEAADATAAKRSSS</sequence>
<feature type="region of interest" description="Disordered" evidence="5">
    <location>
        <begin position="305"/>
        <end position="350"/>
    </location>
</feature>
<evidence type="ECO:0000259" key="7">
    <source>
        <dbReference type="PROSITE" id="PS50801"/>
    </source>
</evidence>
<name>A0A2J7ZQB6_9CHLO</name>
<dbReference type="Pfam" id="PF01740">
    <property type="entry name" value="STAS"/>
    <property type="match status" value="1"/>
</dbReference>
<gene>
    <name evidence="8" type="ORF">TSOC_011604</name>
</gene>
<evidence type="ECO:0000313" key="8">
    <source>
        <dbReference type="EMBL" id="PNH02452.1"/>
    </source>
</evidence>
<evidence type="ECO:0000256" key="4">
    <source>
        <dbReference type="ARBA" id="ARBA00023136"/>
    </source>
</evidence>
<accession>A0A2J7ZQB6</accession>
<dbReference type="GO" id="GO:0055085">
    <property type="term" value="P:transmembrane transport"/>
    <property type="evidence" value="ECO:0007669"/>
    <property type="project" value="InterPro"/>
</dbReference>
<dbReference type="OrthoDB" id="288203at2759"/>
<comment type="caution">
    <text evidence="8">The sequence shown here is derived from an EMBL/GenBank/DDBJ whole genome shotgun (WGS) entry which is preliminary data.</text>
</comment>
<feature type="transmembrane region" description="Helical" evidence="6">
    <location>
        <begin position="43"/>
        <end position="63"/>
    </location>
</feature>
<dbReference type="InterPro" id="IPR002645">
    <property type="entry name" value="STAS_dom"/>
</dbReference>
<keyword evidence="2 6" id="KW-0812">Transmembrane</keyword>
<evidence type="ECO:0000256" key="2">
    <source>
        <dbReference type="ARBA" id="ARBA00022692"/>
    </source>
</evidence>
<dbReference type="SUPFAM" id="SSF52091">
    <property type="entry name" value="SpoIIaa-like"/>
    <property type="match status" value="1"/>
</dbReference>
<feature type="domain" description="STAS" evidence="7">
    <location>
        <begin position="168"/>
        <end position="258"/>
    </location>
</feature>
<dbReference type="Pfam" id="PF00916">
    <property type="entry name" value="Sulfate_transp"/>
    <property type="match status" value="1"/>
</dbReference>
<evidence type="ECO:0000256" key="3">
    <source>
        <dbReference type="ARBA" id="ARBA00022989"/>
    </source>
</evidence>
<feature type="non-terminal residue" evidence="8">
    <location>
        <position position="350"/>
    </location>
</feature>
<dbReference type="CDD" id="cd07042">
    <property type="entry name" value="STAS_SulP_like_sulfate_transporter"/>
    <property type="match status" value="1"/>
</dbReference>
<dbReference type="Gene3D" id="3.30.750.24">
    <property type="entry name" value="STAS domain"/>
    <property type="match status" value="1"/>
</dbReference>
<evidence type="ECO:0000313" key="9">
    <source>
        <dbReference type="Proteomes" id="UP000236333"/>
    </source>
</evidence>
<keyword evidence="4 6" id="KW-0472">Membrane</keyword>
<reference evidence="8 9" key="1">
    <citation type="journal article" date="2017" name="Mol. Biol. Evol.">
        <title>The 4-celled Tetrabaena socialis nuclear genome reveals the essential components for genetic control of cell number at the origin of multicellularity in the volvocine lineage.</title>
        <authorList>
            <person name="Featherston J."/>
            <person name="Arakaki Y."/>
            <person name="Hanschen E.R."/>
            <person name="Ferris P.J."/>
            <person name="Michod R.E."/>
            <person name="Olson B.J.S.C."/>
            <person name="Nozaki H."/>
            <person name="Durand P.M."/>
        </authorList>
    </citation>
    <scope>NUCLEOTIDE SEQUENCE [LARGE SCALE GENOMIC DNA]</scope>
    <source>
        <strain evidence="8 9">NIES-571</strain>
    </source>
</reference>
<dbReference type="PROSITE" id="PS50801">
    <property type="entry name" value="STAS"/>
    <property type="match status" value="1"/>
</dbReference>
<dbReference type="InterPro" id="IPR011547">
    <property type="entry name" value="SLC26A/SulP_dom"/>
</dbReference>
<dbReference type="InterPro" id="IPR001902">
    <property type="entry name" value="SLC26A/SulP_fam"/>
</dbReference>
<evidence type="ECO:0000256" key="5">
    <source>
        <dbReference type="SAM" id="MobiDB-lite"/>
    </source>
</evidence>
<dbReference type="AlphaFoldDB" id="A0A2J7ZQB6"/>
<feature type="transmembrane region" description="Helical" evidence="6">
    <location>
        <begin position="117"/>
        <end position="139"/>
    </location>
</feature>
<dbReference type="EMBL" id="PGGS01000653">
    <property type="protein sequence ID" value="PNH02452.1"/>
    <property type="molecule type" value="Genomic_DNA"/>
</dbReference>
<comment type="subcellular location">
    <subcellularLocation>
        <location evidence="1">Membrane</location>
        <topology evidence="1">Multi-pass membrane protein</topology>
    </subcellularLocation>
</comment>
<dbReference type="PANTHER" id="PTHR11814">
    <property type="entry name" value="SULFATE TRANSPORTER"/>
    <property type="match status" value="1"/>
</dbReference>
<feature type="compositionally biased region" description="Gly residues" evidence="5">
    <location>
        <begin position="321"/>
        <end position="331"/>
    </location>
</feature>
<feature type="non-terminal residue" evidence="8">
    <location>
        <position position="1"/>
    </location>
</feature>
<dbReference type="Proteomes" id="UP000236333">
    <property type="component" value="Unassembled WGS sequence"/>
</dbReference>
<proteinExistence type="predicted"/>